<keyword evidence="2" id="KW-1185">Reference proteome</keyword>
<name>A0AAE8YA19_9CAUD</name>
<evidence type="ECO:0000313" key="1">
    <source>
        <dbReference type="EMBL" id="UDL15987.1"/>
    </source>
</evidence>
<protein>
    <submittedName>
        <fullName evidence="1">Uncharacterized protein</fullName>
    </submittedName>
</protein>
<dbReference type="KEGG" id="vg:80019878"/>
<dbReference type="EMBL" id="OK040790">
    <property type="protein sequence ID" value="UDL15987.1"/>
    <property type="molecule type" value="Genomic_DNA"/>
</dbReference>
<dbReference type="Proteomes" id="UP000827768">
    <property type="component" value="Segment"/>
</dbReference>
<dbReference type="RefSeq" id="YP_010755227.1">
    <property type="nucleotide sequence ID" value="NC_073468.1"/>
</dbReference>
<proteinExistence type="predicted"/>
<dbReference type="GeneID" id="80019878"/>
<sequence>MDERLIAMSEKVSKRSGLPEMVVLTLFKAGWTYSEHTNGERKWIKPPLGTVVIQEKP</sequence>
<reference evidence="1" key="1">
    <citation type="submission" date="2021-09" db="EMBL/GenBank/DDBJ databases">
        <authorList>
            <person name="Andersen S.H."/>
            <person name="Beall E.A."/>
            <person name="Cappelle B."/>
            <person name="Falteisek K.J."/>
            <person name="Fenske B.A."/>
            <person name="Gansluckner N.W."/>
            <person name="Gilbertson S.M."/>
            <person name="Krings K.J."/>
            <person name="Mobeck M."/>
            <person name="Odeku J.O."/>
            <person name="Poncelet M.E."/>
            <person name="Rohr J.R."/>
            <person name="Rolands L."/>
            <person name="Whipple C.D."/>
            <person name="Whipple E.M."/>
            <person name="Spring A.M."/>
            <person name="Klyczek K."/>
            <person name="Garlena R.A."/>
            <person name="Russell D.A."/>
            <person name="Pope W.H."/>
            <person name="Jacobs-Sera D."/>
            <person name="Hatfull G.F."/>
        </authorList>
    </citation>
    <scope>NUCLEOTIDE SEQUENCE</scope>
</reference>
<organism evidence="1 2">
    <name type="scientific">Microbacterium phage Pumpernickel</name>
    <dbReference type="NCBI Taxonomy" id="2885983"/>
    <lineage>
        <taxon>Viruses</taxon>
        <taxon>Duplodnaviria</taxon>
        <taxon>Heunggongvirae</taxon>
        <taxon>Uroviricota</taxon>
        <taxon>Caudoviricetes</taxon>
        <taxon>Pumpernickelvirus</taxon>
        <taxon>Pumpernickelvirus pumpernickel</taxon>
    </lineage>
</organism>
<gene>
    <name evidence="1" type="primary">237</name>
    <name evidence="1" type="ORF">SEA_PUMPERNICKEL_237</name>
</gene>
<accession>A0AAE8YA19</accession>
<evidence type="ECO:0000313" key="2">
    <source>
        <dbReference type="Proteomes" id="UP000827768"/>
    </source>
</evidence>